<dbReference type="EMBL" id="GBRH01203824">
    <property type="protein sequence ID" value="JAD94071.1"/>
    <property type="molecule type" value="Transcribed_RNA"/>
</dbReference>
<reference evidence="1" key="1">
    <citation type="submission" date="2014-09" db="EMBL/GenBank/DDBJ databases">
        <authorList>
            <person name="Magalhaes I.L.F."/>
            <person name="Oliveira U."/>
            <person name="Santos F.R."/>
            <person name="Vidigal T.H.D.A."/>
            <person name="Brescovit A.D."/>
            <person name="Santos A.J."/>
        </authorList>
    </citation>
    <scope>NUCLEOTIDE SEQUENCE</scope>
    <source>
        <tissue evidence="1">Shoot tissue taken approximately 20 cm above the soil surface</tissue>
    </source>
</reference>
<evidence type="ECO:0000313" key="1">
    <source>
        <dbReference type="EMBL" id="JAD94071.1"/>
    </source>
</evidence>
<accession>A0A0A9E225</accession>
<dbReference type="AlphaFoldDB" id="A0A0A9E225"/>
<name>A0A0A9E225_ARUDO</name>
<organism evidence="1">
    <name type="scientific">Arundo donax</name>
    <name type="common">Giant reed</name>
    <name type="synonym">Donax arundinaceus</name>
    <dbReference type="NCBI Taxonomy" id="35708"/>
    <lineage>
        <taxon>Eukaryota</taxon>
        <taxon>Viridiplantae</taxon>
        <taxon>Streptophyta</taxon>
        <taxon>Embryophyta</taxon>
        <taxon>Tracheophyta</taxon>
        <taxon>Spermatophyta</taxon>
        <taxon>Magnoliopsida</taxon>
        <taxon>Liliopsida</taxon>
        <taxon>Poales</taxon>
        <taxon>Poaceae</taxon>
        <taxon>PACMAD clade</taxon>
        <taxon>Arundinoideae</taxon>
        <taxon>Arundineae</taxon>
        <taxon>Arundo</taxon>
    </lineage>
</organism>
<protein>
    <submittedName>
        <fullName evidence="1">Uncharacterized protein</fullName>
    </submittedName>
</protein>
<reference evidence="1" key="2">
    <citation type="journal article" date="2015" name="Data Brief">
        <title>Shoot transcriptome of the giant reed, Arundo donax.</title>
        <authorList>
            <person name="Barrero R.A."/>
            <person name="Guerrero F.D."/>
            <person name="Moolhuijzen P."/>
            <person name="Goolsby J.A."/>
            <person name="Tidwell J."/>
            <person name="Bellgard S.E."/>
            <person name="Bellgard M.I."/>
        </authorList>
    </citation>
    <scope>NUCLEOTIDE SEQUENCE</scope>
    <source>
        <tissue evidence="1">Shoot tissue taken approximately 20 cm above the soil surface</tissue>
    </source>
</reference>
<proteinExistence type="predicted"/>
<sequence>MFTFWHHHMNIKELQLKERFTARGNATCERKVEYSQHVKLSIIGQPLMFESNWQ</sequence>